<dbReference type="InterPro" id="IPR019422">
    <property type="entry name" value="7TM_GPCR_serpentine_rcpt_Srh"/>
</dbReference>
<keyword evidence="1" id="KW-0472">Membrane</keyword>
<dbReference type="PANTHER" id="PTHR22941">
    <property type="entry name" value="SERPENTINE RECEPTOR"/>
    <property type="match status" value="1"/>
</dbReference>
<proteinExistence type="predicted"/>
<accession>A0A1I7TXZ4</accession>
<feature type="transmembrane region" description="Helical" evidence="1">
    <location>
        <begin position="111"/>
        <end position="130"/>
    </location>
</feature>
<keyword evidence="2" id="KW-1185">Reference proteome</keyword>
<feature type="transmembrane region" description="Helical" evidence="1">
    <location>
        <begin position="73"/>
        <end position="99"/>
    </location>
</feature>
<dbReference type="SUPFAM" id="SSF81321">
    <property type="entry name" value="Family A G protein-coupled receptor-like"/>
    <property type="match status" value="1"/>
</dbReference>
<keyword evidence="1" id="KW-1133">Transmembrane helix</keyword>
<dbReference type="PANTHER" id="PTHR22941:SF2">
    <property type="entry name" value="SERPENTINE RECEPTOR, CLASS H-RELATED"/>
    <property type="match status" value="1"/>
</dbReference>
<evidence type="ECO:0000256" key="1">
    <source>
        <dbReference type="SAM" id="Phobius"/>
    </source>
</evidence>
<dbReference type="InterPro" id="IPR053220">
    <property type="entry name" value="Nematode_rcpt-like_serp_H"/>
</dbReference>
<protein>
    <submittedName>
        <fullName evidence="3">Serpentine Receptor, class H</fullName>
    </submittedName>
</protein>
<dbReference type="Pfam" id="PF10318">
    <property type="entry name" value="7TM_GPCR_Srh"/>
    <property type="match status" value="1"/>
</dbReference>
<name>A0A1I7TXZ4_9PELO</name>
<dbReference type="Proteomes" id="UP000095282">
    <property type="component" value="Unplaced"/>
</dbReference>
<dbReference type="AlphaFoldDB" id="A0A1I7TXZ4"/>
<sequence length="170" mass="19454">MFESLPCLPRYLYEAPIFVLADDFTYHAIVGILTVLLLGLEALIYIVFLVVNAMQQVKSHAISRKTYEMQKKFFIALLIQLLVPFFFIFIPLSSAWIMVLKNYFNQAMVNFGIIMISMHGVLSSIVMISVHRPYREAVLGWFAKKKISVSVEVSEKPDRARSNTFVALIV</sequence>
<evidence type="ECO:0000313" key="3">
    <source>
        <dbReference type="WBParaSite" id="Csp11.Scaffold629.g12918.t1"/>
    </source>
</evidence>
<dbReference type="eggNOG" id="ENOG502TFM0">
    <property type="taxonomic scope" value="Eukaryota"/>
</dbReference>
<feature type="transmembrane region" description="Helical" evidence="1">
    <location>
        <begin position="26"/>
        <end position="52"/>
    </location>
</feature>
<reference evidence="3" key="1">
    <citation type="submission" date="2016-11" db="UniProtKB">
        <authorList>
            <consortium name="WormBaseParasite"/>
        </authorList>
    </citation>
    <scope>IDENTIFICATION</scope>
</reference>
<dbReference type="WBParaSite" id="Csp11.Scaffold629.g12918.t1">
    <property type="protein sequence ID" value="Csp11.Scaffold629.g12918.t1"/>
    <property type="gene ID" value="Csp11.Scaffold629.g12918"/>
</dbReference>
<evidence type="ECO:0000313" key="2">
    <source>
        <dbReference type="Proteomes" id="UP000095282"/>
    </source>
</evidence>
<keyword evidence="1" id="KW-0812">Transmembrane</keyword>
<organism evidence="2 3">
    <name type="scientific">Caenorhabditis tropicalis</name>
    <dbReference type="NCBI Taxonomy" id="1561998"/>
    <lineage>
        <taxon>Eukaryota</taxon>
        <taxon>Metazoa</taxon>
        <taxon>Ecdysozoa</taxon>
        <taxon>Nematoda</taxon>
        <taxon>Chromadorea</taxon>
        <taxon>Rhabditida</taxon>
        <taxon>Rhabditina</taxon>
        <taxon>Rhabditomorpha</taxon>
        <taxon>Rhabditoidea</taxon>
        <taxon>Rhabditidae</taxon>
        <taxon>Peloderinae</taxon>
        <taxon>Caenorhabditis</taxon>
    </lineage>
</organism>